<keyword evidence="3" id="KW-1185">Reference proteome</keyword>
<feature type="transmembrane region" description="Helical" evidence="1">
    <location>
        <begin position="30"/>
        <end position="49"/>
    </location>
</feature>
<dbReference type="RefSeq" id="WP_278280573.1">
    <property type="nucleotide sequence ID" value="NZ_FRAE01000074.1"/>
</dbReference>
<gene>
    <name evidence="2" type="ORF">SAMN02744037_02366</name>
</gene>
<keyword evidence="1" id="KW-1133">Transmembrane helix</keyword>
<accession>A0A1M6SLK1</accession>
<evidence type="ECO:0000313" key="3">
    <source>
        <dbReference type="Proteomes" id="UP000242497"/>
    </source>
</evidence>
<dbReference type="Proteomes" id="UP000242497">
    <property type="component" value="Unassembled WGS sequence"/>
</dbReference>
<organism evidence="2 3">
    <name type="scientific">Tepidibacter formicigenes DSM 15518</name>
    <dbReference type="NCBI Taxonomy" id="1123349"/>
    <lineage>
        <taxon>Bacteria</taxon>
        <taxon>Bacillati</taxon>
        <taxon>Bacillota</taxon>
        <taxon>Clostridia</taxon>
        <taxon>Peptostreptococcales</taxon>
        <taxon>Peptostreptococcaceae</taxon>
        <taxon>Tepidibacter</taxon>
    </lineage>
</organism>
<proteinExistence type="predicted"/>
<dbReference type="AlphaFoldDB" id="A0A1M6SLK1"/>
<evidence type="ECO:0000256" key="1">
    <source>
        <dbReference type="SAM" id="Phobius"/>
    </source>
</evidence>
<sequence length="65" mass="7284">KLRTICERSISQLKNFIQIKSSKVRNTVSLKADVLLACISQLVAFVLMFKTNNIHNPLAIKSLIA</sequence>
<dbReference type="EMBL" id="FRAE01000074">
    <property type="protein sequence ID" value="SHK45520.1"/>
    <property type="molecule type" value="Genomic_DNA"/>
</dbReference>
<evidence type="ECO:0000313" key="2">
    <source>
        <dbReference type="EMBL" id="SHK45520.1"/>
    </source>
</evidence>
<keyword evidence="1" id="KW-0812">Transmembrane</keyword>
<feature type="non-terminal residue" evidence="2">
    <location>
        <position position="1"/>
    </location>
</feature>
<evidence type="ECO:0008006" key="4">
    <source>
        <dbReference type="Google" id="ProtNLM"/>
    </source>
</evidence>
<protein>
    <recommendedName>
        <fullName evidence="4">Transposase DDE domain-containing protein</fullName>
    </recommendedName>
</protein>
<keyword evidence="1" id="KW-0472">Membrane</keyword>
<reference evidence="3" key="1">
    <citation type="submission" date="2016-11" db="EMBL/GenBank/DDBJ databases">
        <authorList>
            <person name="Varghese N."/>
            <person name="Submissions S."/>
        </authorList>
    </citation>
    <scope>NUCLEOTIDE SEQUENCE [LARGE SCALE GENOMIC DNA]</scope>
    <source>
        <strain evidence="3">DSM 15518</strain>
    </source>
</reference>
<name>A0A1M6SLK1_9FIRM</name>